<dbReference type="RefSeq" id="WP_244511289.1">
    <property type="nucleotide sequence ID" value="NZ_FNII01000008.1"/>
</dbReference>
<organism evidence="2 3">
    <name type="scientific">Vreelandella arcis</name>
    <dbReference type="NCBI Taxonomy" id="416873"/>
    <lineage>
        <taxon>Bacteria</taxon>
        <taxon>Pseudomonadati</taxon>
        <taxon>Pseudomonadota</taxon>
        <taxon>Gammaproteobacteria</taxon>
        <taxon>Oceanospirillales</taxon>
        <taxon>Halomonadaceae</taxon>
        <taxon>Vreelandella</taxon>
    </lineage>
</organism>
<reference evidence="3" key="1">
    <citation type="submission" date="2016-10" db="EMBL/GenBank/DDBJ databases">
        <authorList>
            <person name="Varghese N."/>
            <person name="Submissions S."/>
        </authorList>
    </citation>
    <scope>NUCLEOTIDE SEQUENCE [LARGE SCALE GENOMIC DNA]</scope>
    <source>
        <strain evidence="3">CGMCC 1.6494</strain>
    </source>
</reference>
<dbReference type="AlphaFoldDB" id="A0A1H0E7D7"/>
<dbReference type="EMBL" id="FNII01000008">
    <property type="protein sequence ID" value="SDN78275.1"/>
    <property type="molecule type" value="Genomic_DNA"/>
</dbReference>
<proteinExistence type="predicted"/>
<dbReference type="STRING" id="416873.SAMN04487951_10848"/>
<sequence length="237" mass="26775">MRYVRWQPFQTLCRLAGAAMLCLTGLMVTNAAASTPALTAPQPFEAQYRLSVSGWPSATITHHLSRENNHWRSDMRFSIAVVSGEERSRFSIADDTTRALLYNSSYSLFGIGNRYQLEEGDLSTLDRQTALFDLSRRAGNENCTEIAPCEVRFLDHEGEEEHYQYYLDSQAPINVPAGEFEALNIVMLNADKQHRELHLSFHPDWPGLLLSAQYYKNGERETQVALTQFNPNGGTPP</sequence>
<keyword evidence="1" id="KW-0732">Signal</keyword>
<accession>A0A1H0E7D7</accession>
<name>A0A1H0E7D7_9GAMM</name>
<dbReference type="Proteomes" id="UP000199677">
    <property type="component" value="Unassembled WGS sequence"/>
</dbReference>
<protein>
    <recommendedName>
        <fullName evidence="4">DUF3108 domain-containing protein</fullName>
    </recommendedName>
</protein>
<evidence type="ECO:0000313" key="3">
    <source>
        <dbReference type="Proteomes" id="UP000199677"/>
    </source>
</evidence>
<gene>
    <name evidence="2" type="ORF">SAMN04487951_10848</name>
</gene>
<evidence type="ECO:0000313" key="2">
    <source>
        <dbReference type="EMBL" id="SDN78275.1"/>
    </source>
</evidence>
<keyword evidence="3" id="KW-1185">Reference proteome</keyword>
<evidence type="ECO:0008006" key="4">
    <source>
        <dbReference type="Google" id="ProtNLM"/>
    </source>
</evidence>
<feature type="chain" id="PRO_5011673116" description="DUF3108 domain-containing protein" evidence="1">
    <location>
        <begin position="34"/>
        <end position="237"/>
    </location>
</feature>
<feature type="signal peptide" evidence="1">
    <location>
        <begin position="1"/>
        <end position="33"/>
    </location>
</feature>
<evidence type="ECO:0000256" key="1">
    <source>
        <dbReference type="SAM" id="SignalP"/>
    </source>
</evidence>